<keyword evidence="3" id="KW-1185">Reference proteome</keyword>
<evidence type="ECO:0000313" key="2">
    <source>
        <dbReference type="EMBL" id="RNA29881.1"/>
    </source>
</evidence>
<evidence type="ECO:0000256" key="1">
    <source>
        <dbReference type="SAM" id="SignalP"/>
    </source>
</evidence>
<gene>
    <name evidence="2" type="ORF">BpHYR1_029478</name>
</gene>
<feature type="chain" id="PRO_5018168730" evidence="1">
    <location>
        <begin position="26"/>
        <end position="75"/>
    </location>
</feature>
<organism evidence="2 3">
    <name type="scientific">Brachionus plicatilis</name>
    <name type="common">Marine rotifer</name>
    <name type="synonym">Brachionus muelleri</name>
    <dbReference type="NCBI Taxonomy" id="10195"/>
    <lineage>
        <taxon>Eukaryota</taxon>
        <taxon>Metazoa</taxon>
        <taxon>Spiralia</taxon>
        <taxon>Gnathifera</taxon>
        <taxon>Rotifera</taxon>
        <taxon>Eurotatoria</taxon>
        <taxon>Monogononta</taxon>
        <taxon>Pseudotrocha</taxon>
        <taxon>Ploima</taxon>
        <taxon>Brachionidae</taxon>
        <taxon>Brachionus</taxon>
    </lineage>
</organism>
<dbReference type="EMBL" id="REGN01002157">
    <property type="protein sequence ID" value="RNA29881.1"/>
    <property type="molecule type" value="Genomic_DNA"/>
</dbReference>
<keyword evidence="1" id="KW-0732">Signal</keyword>
<comment type="caution">
    <text evidence="2">The sequence shown here is derived from an EMBL/GenBank/DDBJ whole genome shotgun (WGS) entry which is preliminary data.</text>
</comment>
<evidence type="ECO:0000313" key="3">
    <source>
        <dbReference type="Proteomes" id="UP000276133"/>
    </source>
</evidence>
<name>A0A3M7S243_BRAPC</name>
<proteinExistence type="predicted"/>
<protein>
    <submittedName>
        <fullName evidence="2">Uncharacterized protein</fullName>
    </submittedName>
</protein>
<sequence length="75" mass="8783">MSIYKLCNFAVHGLFFGLIILQIDSDIDNSFNFKSIILKLDSYQSNATYNIDLQLIDLKIKTEKFKILLRYLFIS</sequence>
<accession>A0A3M7S243</accession>
<feature type="signal peptide" evidence="1">
    <location>
        <begin position="1"/>
        <end position="25"/>
    </location>
</feature>
<dbReference type="AlphaFoldDB" id="A0A3M7S243"/>
<dbReference type="Proteomes" id="UP000276133">
    <property type="component" value="Unassembled WGS sequence"/>
</dbReference>
<reference evidence="2 3" key="1">
    <citation type="journal article" date="2018" name="Sci. Rep.">
        <title>Genomic signatures of local adaptation to the degree of environmental predictability in rotifers.</title>
        <authorList>
            <person name="Franch-Gras L."/>
            <person name="Hahn C."/>
            <person name="Garcia-Roger E.M."/>
            <person name="Carmona M.J."/>
            <person name="Serra M."/>
            <person name="Gomez A."/>
        </authorList>
    </citation>
    <scope>NUCLEOTIDE SEQUENCE [LARGE SCALE GENOMIC DNA]</scope>
    <source>
        <strain evidence="2">HYR1</strain>
    </source>
</reference>